<comment type="subcellular location">
    <subcellularLocation>
        <location evidence="2">Secreted</location>
    </subcellularLocation>
</comment>
<accession>A0AA41WUU7</accession>
<dbReference type="RefSeq" id="WP_253537244.1">
    <property type="nucleotide sequence ID" value="NZ_JAMYWC010000003.1"/>
</dbReference>
<dbReference type="Pfam" id="PF10605">
    <property type="entry name" value="3HBOH"/>
    <property type="match status" value="1"/>
</dbReference>
<dbReference type="GO" id="GO:0047989">
    <property type="term" value="F:hydroxybutyrate-dimer hydrolase activity"/>
    <property type="evidence" value="ECO:0007669"/>
    <property type="project" value="UniProtKB-UniRule"/>
</dbReference>
<dbReference type="InterPro" id="IPR016582">
    <property type="entry name" value="OHBut_olig_hydro_put"/>
</dbReference>
<dbReference type="HAMAP" id="MF_01906">
    <property type="entry name" value="3HBOH"/>
    <property type="match status" value="1"/>
</dbReference>
<evidence type="ECO:0000256" key="2">
    <source>
        <dbReference type="HAMAP-Rule" id="MF_01906"/>
    </source>
</evidence>
<dbReference type="GO" id="GO:0005615">
    <property type="term" value="C:extracellular space"/>
    <property type="evidence" value="ECO:0007669"/>
    <property type="project" value="InterPro"/>
</dbReference>
<dbReference type="PROSITE" id="PS51257">
    <property type="entry name" value="PROKAR_LIPOPROTEIN"/>
    <property type="match status" value="1"/>
</dbReference>
<dbReference type="Proteomes" id="UP001162793">
    <property type="component" value="Unassembled WGS sequence"/>
</dbReference>
<reference evidence="4" key="1">
    <citation type="journal article" date="2023" name="Front. Microbiol.">
        <title>Ralstonia chuxiongensis sp. nov., Ralstonia mojiangensis sp. nov., and Ralstonia soli sp. nov., isolated from tobacco fields, are three novel species in the family Burkholderiaceae.</title>
        <authorList>
            <person name="Lu C.H."/>
            <person name="Zhang Y.Y."/>
            <person name="Jiang N."/>
            <person name="Chen W."/>
            <person name="Shao X."/>
            <person name="Zhao Z.M."/>
            <person name="Lu W.L."/>
            <person name="Hu X."/>
            <person name="Xi Y.X."/>
            <person name="Zou S.Y."/>
            <person name="Wei Q.J."/>
            <person name="Lin Z.L."/>
            <person name="Gong L."/>
            <person name="Gai X.T."/>
            <person name="Zhang L.Q."/>
            <person name="Li J.Y."/>
            <person name="Jin Y."/>
            <person name="Xia Z.Y."/>
        </authorList>
    </citation>
    <scope>NUCLEOTIDE SEQUENCE [LARGE SCALE GENOMIC DNA]</scope>
    <source>
        <strain evidence="4">21YRMH01-3</strain>
    </source>
</reference>
<comment type="catalytic activity">
    <reaction evidence="2">
        <text>(3R)-hydroxybutanoate dimer + H2O = 2 (R)-3-hydroxybutanoate + H(+)</text>
        <dbReference type="Rhea" id="RHEA:10172"/>
        <dbReference type="ChEBI" id="CHEBI:10979"/>
        <dbReference type="ChEBI" id="CHEBI:10983"/>
        <dbReference type="ChEBI" id="CHEBI:15377"/>
        <dbReference type="ChEBI" id="CHEBI:15378"/>
        <dbReference type="EC" id="3.1.1.22"/>
    </reaction>
</comment>
<keyword evidence="2" id="KW-0732">Signal</keyword>
<proteinExistence type="inferred from homology"/>
<comment type="caution">
    <text evidence="3">The sequence shown here is derived from an EMBL/GenBank/DDBJ whole genome shotgun (WGS) entry which is preliminary data.</text>
</comment>
<dbReference type="AlphaFoldDB" id="A0AA41WUU7"/>
<evidence type="ECO:0000313" key="3">
    <source>
        <dbReference type="EMBL" id="MCP1173228.1"/>
    </source>
</evidence>
<organism evidence="3 4">
    <name type="scientific">Ralstonia chuxiongensis</name>
    <dbReference type="NCBI Taxonomy" id="2957504"/>
    <lineage>
        <taxon>Bacteria</taxon>
        <taxon>Pseudomonadati</taxon>
        <taxon>Pseudomonadota</taxon>
        <taxon>Betaproteobacteria</taxon>
        <taxon>Burkholderiales</taxon>
        <taxon>Burkholderiaceae</taxon>
        <taxon>Ralstonia</taxon>
    </lineage>
</organism>
<comment type="pathway">
    <text evidence="2">Lipid metabolism; butanoate metabolism.</text>
</comment>
<feature type="signal peptide" evidence="2">
    <location>
        <begin position="1"/>
        <end position="34"/>
    </location>
</feature>
<dbReference type="GO" id="GO:0019605">
    <property type="term" value="P:butyrate metabolic process"/>
    <property type="evidence" value="ECO:0007669"/>
    <property type="project" value="UniProtKB-UniRule"/>
</dbReference>
<sequence precursor="true">MKPTRTARLRRHVSASSVIAAGAVLLAGCGVLSACGGSNDGNNVPGNTKPAFAGKVTINRYDGVSDDLLTAGLGASGLASAAAPAIANPTAPTAAELRRLAIYANYRALVDTAAKGGYGTLYGPNVDASGNVTQGSGMIAGTEYVTYSDDGTGQQNVVLLVQIPDSFDVNNPCIITATSSGSRGIYGAISTGEWGLKRKCAVAYTDKGTGAGPHDLATDTVALQDGTRTTRSAAGSNAHFAAPLTSSQLSAFNAATPNRLAFKHAHSQRNPEKDWGLFTLQAVQFAFWAINDKVSGTSGALVGSALPVRPDNTIVIASSISNGGGAAIAAAEQDTGGWIDGVAVGEPGLNLPPNTGVQVVRGGTTLPTTGKPLFDYVSYANVFRLCAASSASVATAPAQAFFGSLTTFPAGAQANRCAALKAAGLLTSTTAAAQADEALQKMRAYGWEPESDLVHASMSFYEIDPSVATTFGNALARASVTDNLCGLSFAATDASFHPTAVNATALAQMAALGNGIPPTSGVQLVNNNAQGGPTRSNQSVDSTGTQAANLDGALCLRNLLTGADAASQSLQTGISQTLRTGNLQGKPALIVQGRNDALLPVNHGSRPYLGLNAKVEGGSSKLSYIEVMNAQHFDGFIDLVPGYDTLFVPLVLYEQRALDAMYANLKNGTPLPPSQVVRTTPRGGTPGAAPAINAANVPNFTSTPAAADRISVSVSGGVATVSVPN</sequence>
<dbReference type="PIRSF" id="PIRSF011409">
    <property type="entry name" value="HObutyrate_olig_hydrol"/>
    <property type="match status" value="1"/>
</dbReference>
<evidence type="ECO:0000256" key="1">
    <source>
        <dbReference type="ARBA" id="ARBA00022801"/>
    </source>
</evidence>
<comment type="function">
    <text evidence="2">Participates in the degradation of poly-3-hydroxybutyrate (PHB). It works downstream of poly(3-hydroxybutyrate) depolymerase, hydrolyzing D(-)-3-hydroxybutyrate oligomers of various length (3HB-oligomers) into 3HB-monomers.</text>
</comment>
<keyword evidence="1 2" id="KW-0378">Hydrolase</keyword>
<keyword evidence="2" id="KW-0964">Secreted</keyword>
<protein>
    <recommendedName>
        <fullName evidence="2">D-(-)-3-hydroxybutyrate oligomer hydrolase</fullName>
        <shortName evidence="2">3HB-oligomer hydrolase</shortName>
        <shortName evidence="2">3HBOH</shortName>
        <ecNumber evidence="2">3.1.1.22</ecNumber>
    </recommendedName>
</protein>
<evidence type="ECO:0000313" key="4">
    <source>
        <dbReference type="Proteomes" id="UP001162793"/>
    </source>
</evidence>
<keyword evidence="4" id="KW-1185">Reference proteome</keyword>
<feature type="chain" id="PRO_5041499571" description="D-(-)-3-hydroxybutyrate oligomer hydrolase" evidence="2">
    <location>
        <begin position="35"/>
        <end position="725"/>
    </location>
</feature>
<comment type="similarity">
    <text evidence="2">Belongs to the D-(-)-3-hydroxybutyrate oligomer hydrolase family.</text>
</comment>
<feature type="active site" description="Charge relay system" evidence="2">
    <location>
        <position position="321"/>
    </location>
</feature>
<gene>
    <name evidence="3" type="ORF">NKG59_12770</name>
</gene>
<name>A0AA41WUU7_9RALS</name>
<dbReference type="EMBL" id="JAMYWC010000003">
    <property type="protein sequence ID" value="MCP1173228.1"/>
    <property type="molecule type" value="Genomic_DNA"/>
</dbReference>
<dbReference type="EC" id="3.1.1.22" evidence="2"/>